<dbReference type="Proteomes" id="UP000016933">
    <property type="component" value="Unassembled WGS sequence"/>
</dbReference>
<reference evidence="2" key="1">
    <citation type="journal article" date="2012" name="PLoS Genet.">
        <title>The genomes of the fungal plant pathogens Cladosporium fulvum and Dothistroma septosporum reveal adaptation to different hosts and lifestyles but also signatures of common ancestry.</title>
        <authorList>
            <person name="de Wit P.J.G.M."/>
            <person name="van der Burgt A."/>
            <person name="Oekmen B."/>
            <person name="Stergiopoulos I."/>
            <person name="Abd-Elsalam K.A."/>
            <person name="Aerts A.L."/>
            <person name="Bahkali A.H."/>
            <person name="Beenen H.G."/>
            <person name="Chettri P."/>
            <person name="Cox M.P."/>
            <person name="Datema E."/>
            <person name="de Vries R.P."/>
            <person name="Dhillon B."/>
            <person name="Ganley A.R."/>
            <person name="Griffiths S.A."/>
            <person name="Guo Y."/>
            <person name="Hamelin R.C."/>
            <person name="Henrissat B."/>
            <person name="Kabir M.S."/>
            <person name="Jashni M.K."/>
            <person name="Kema G."/>
            <person name="Klaubauf S."/>
            <person name="Lapidus A."/>
            <person name="Levasseur A."/>
            <person name="Lindquist E."/>
            <person name="Mehrabi R."/>
            <person name="Ohm R.A."/>
            <person name="Owen T.J."/>
            <person name="Salamov A."/>
            <person name="Schwelm A."/>
            <person name="Schijlen E."/>
            <person name="Sun H."/>
            <person name="van den Burg H.A."/>
            <person name="van Ham R.C.H.J."/>
            <person name="Zhang S."/>
            <person name="Goodwin S.B."/>
            <person name="Grigoriev I.V."/>
            <person name="Collemare J."/>
            <person name="Bradshaw R.E."/>
        </authorList>
    </citation>
    <scope>NUCLEOTIDE SEQUENCE [LARGE SCALE GENOMIC DNA]</scope>
    <source>
        <strain evidence="2">NZE10 / CBS 128990</strain>
    </source>
</reference>
<sequence>MHRLTVRHLSRLMPQAKFTKQVFRYELMRHQIKRQACPRWLDIGASERERYIFSVLALVREHLWSRVIYPSSSLRPRCTDTIPDRDIRRNEALQ</sequence>
<protein>
    <submittedName>
        <fullName evidence="1">Uncharacterized protein</fullName>
    </submittedName>
</protein>
<dbReference type="AlphaFoldDB" id="N1Q5A1"/>
<keyword evidence="2" id="KW-1185">Reference proteome</keyword>
<name>N1Q5A1_DOTSN</name>
<dbReference type="HOGENOM" id="CLU_2386112_0_0_1"/>
<dbReference type="EMBL" id="KB446535">
    <property type="protein sequence ID" value="EME50305.1"/>
    <property type="molecule type" value="Genomic_DNA"/>
</dbReference>
<evidence type="ECO:0000313" key="1">
    <source>
        <dbReference type="EMBL" id="EME50305.1"/>
    </source>
</evidence>
<gene>
    <name evidence="1" type="ORF">DOTSEDRAFT_68986</name>
</gene>
<reference evidence="1 2" key="2">
    <citation type="journal article" date="2012" name="PLoS Pathog.">
        <title>Diverse lifestyles and strategies of plant pathogenesis encoded in the genomes of eighteen Dothideomycetes fungi.</title>
        <authorList>
            <person name="Ohm R.A."/>
            <person name="Feau N."/>
            <person name="Henrissat B."/>
            <person name="Schoch C.L."/>
            <person name="Horwitz B.A."/>
            <person name="Barry K.W."/>
            <person name="Condon B.J."/>
            <person name="Copeland A.C."/>
            <person name="Dhillon B."/>
            <person name="Glaser F."/>
            <person name="Hesse C.N."/>
            <person name="Kosti I."/>
            <person name="LaButti K."/>
            <person name="Lindquist E.A."/>
            <person name="Lucas S."/>
            <person name="Salamov A.A."/>
            <person name="Bradshaw R.E."/>
            <person name="Ciuffetti L."/>
            <person name="Hamelin R.C."/>
            <person name="Kema G.H.J."/>
            <person name="Lawrence C."/>
            <person name="Scott J.A."/>
            <person name="Spatafora J.W."/>
            <person name="Turgeon B.G."/>
            <person name="de Wit P.J.G.M."/>
            <person name="Zhong S."/>
            <person name="Goodwin S.B."/>
            <person name="Grigoriev I.V."/>
        </authorList>
    </citation>
    <scope>NUCLEOTIDE SEQUENCE [LARGE SCALE GENOMIC DNA]</scope>
    <source>
        <strain evidence="2">NZE10 / CBS 128990</strain>
    </source>
</reference>
<evidence type="ECO:0000313" key="2">
    <source>
        <dbReference type="Proteomes" id="UP000016933"/>
    </source>
</evidence>
<accession>N1Q5A1</accession>
<proteinExistence type="predicted"/>
<organism evidence="1 2">
    <name type="scientific">Dothistroma septosporum (strain NZE10 / CBS 128990)</name>
    <name type="common">Red band needle blight fungus</name>
    <name type="synonym">Mycosphaerella pini</name>
    <dbReference type="NCBI Taxonomy" id="675120"/>
    <lineage>
        <taxon>Eukaryota</taxon>
        <taxon>Fungi</taxon>
        <taxon>Dikarya</taxon>
        <taxon>Ascomycota</taxon>
        <taxon>Pezizomycotina</taxon>
        <taxon>Dothideomycetes</taxon>
        <taxon>Dothideomycetidae</taxon>
        <taxon>Mycosphaerellales</taxon>
        <taxon>Mycosphaerellaceae</taxon>
        <taxon>Dothistroma</taxon>
    </lineage>
</organism>